<dbReference type="AlphaFoldDB" id="A0A4Q7J7F4"/>
<dbReference type="GO" id="GO:0097367">
    <property type="term" value="F:carbohydrate derivative binding"/>
    <property type="evidence" value="ECO:0007669"/>
    <property type="project" value="InterPro"/>
</dbReference>
<dbReference type="OrthoDB" id="4772742at2"/>
<organism evidence="1 2">
    <name type="scientific">Amycolatopsis suaedae</name>
    <dbReference type="NCBI Taxonomy" id="2510978"/>
    <lineage>
        <taxon>Bacteria</taxon>
        <taxon>Bacillati</taxon>
        <taxon>Actinomycetota</taxon>
        <taxon>Actinomycetes</taxon>
        <taxon>Pseudonocardiales</taxon>
        <taxon>Pseudonocardiaceae</taxon>
        <taxon>Amycolatopsis</taxon>
    </lineage>
</organism>
<name>A0A4Q7J7F4_9PSEU</name>
<evidence type="ECO:0008006" key="3">
    <source>
        <dbReference type="Google" id="ProtNLM"/>
    </source>
</evidence>
<dbReference type="SUPFAM" id="SSF53697">
    <property type="entry name" value="SIS domain"/>
    <property type="match status" value="1"/>
</dbReference>
<accession>A0A4Q7J7F4</accession>
<evidence type="ECO:0000313" key="2">
    <source>
        <dbReference type="Proteomes" id="UP000292003"/>
    </source>
</evidence>
<gene>
    <name evidence="1" type="ORF">EWH70_14410</name>
</gene>
<proteinExistence type="predicted"/>
<protein>
    <recommendedName>
        <fullName evidence="3">Bifunctional glucose-6-phosphate/mannose-6-phosphate isomerase C-terminal domain-containing protein</fullName>
    </recommendedName>
</protein>
<dbReference type="Proteomes" id="UP000292003">
    <property type="component" value="Unassembled WGS sequence"/>
</dbReference>
<dbReference type="InterPro" id="IPR046348">
    <property type="entry name" value="SIS_dom_sf"/>
</dbReference>
<keyword evidence="2" id="KW-1185">Reference proteome</keyword>
<dbReference type="GO" id="GO:1901135">
    <property type="term" value="P:carbohydrate derivative metabolic process"/>
    <property type="evidence" value="ECO:0007669"/>
    <property type="project" value="InterPro"/>
</dbReference>
<dbReference type="EMBL" id="SFCC01000006">
    <property type="protein sequence ID" value="RZQ63601.1"/>
    <property type="molecule type" value="Genomic_DNA"/>
</dbReference>
<evidence type="ECO:0000313" key="1">
    <source>
        <dbReference type="EMBL" id="RZQ63601.1"/>
    </source>
</evidence>
<comment type="caution">
    <text evidence="1">The sequence shown here is derived from an EMBL/GenBank/DDBJ whole genome shotgun (WGS) entry which is preliminary data.</text>
</comment>
<reference evidence="1 2" key="1">
    <citation type="submission" date="2019-02" db="EMBL/GenBank/DDBJ databases">
        <title>Draft genome sequence of Amycolatopsis sp. 8-3EHSu isolated from roots of Suaeda maritima.</title>
        <authorList>
            <person name="Duangmal K."/>
            <person name="Chantavorakit T."/>
        </authorList>
    </citation>
    <scope>NUCLEOTIDE SEQUENCE [LARGE SCALE GENOMIC DNA]</scope>
    <source>
        <strain evidence="1 2">8-3EHSu</strain>
    </source>
</reference>
<sequence length="359" mass="37117">MVLDDTLLDDPARLAEADSAGLLRATAMAGAQVRATTELAAELELADRLDVGRPRALVLLVRPGVSRTATQLLAALLSPACPVPVVVSDTVPGWIGTLDVVVGHTDDPGDRELAASLERAVRYGATVVLSAPPEGPVAASIAGKGILLTPRIPVPAELTFPRALTAGLLAANALGLLVANLVDLADRLDAEAEKNHLAHESFVNPAKALALRVAEHTPLLWGLDPVARAVAAHGAHAFAMHAAVVCDVSDYRQALTRPVLHRAAVGSTTERDIFADPTDPAGLPQPRVLLLSVRSGPGPDALRHEAEDLLTGVDVLAPAEEFESDEPTRAAVLALRLELASVFLGLAAGSIGAAAGTRP</sequence>